<dbReference type="PANTHER" id="PTHR48094">
    <property type="entry name" value="PROTEIN/NUCLEIC ACID DEGLYCASE DJ-1-RELATED"/>
    <property type="match status" value="1"/>
</dbReference>
<dbReference type="AlphaFoldDB" id="A0A1N7KZ83"/>
<evidence type="ECO:0000256" key="1">
    <source>
        <dbReference type="ARBA" id="ARBA00022737"/>
    </source>
</evidence>
<dbReference type="InterPro" id="IPR029062">
    <property type="entry name" value="Class_I_gatase-like"/>
</dbReference>
<proteinExistence type="predicted"/>
<dbReference type="Pfam" id="PF01965">
    <property type="entry name" value="DJ-1_PfpI"/>
    <property type="match status" value="1"/>
</dbReference>
<dbReference type="SUPFAM" id="SSF52317">
    <property type="entry name" value="Class I glutamine amidotransferase-like"/>
    <property type="match status" value="1"/>
</dbReference>
<organism evidence="3 4">
    <name type="scientific">Thalassolituus maritimus</name>
    <dbReference type="NCBI Taxonomy" id="484498"/>
    <lineage>
        <taxon>Bacteria</taxon>
        <taxon>Pseudomonadati</taxon>
        <taxon>Pseudomonadota</taxon>
        <taxon>Gammaproteobacteria</taxon>
        <taxon>Oceanospirillales</taxon>
        <taxon>Oceanospirillaceae</taxon>
        <taxon>Thalassolituus</taxon>
    </lineage>
</organism>
<evidence type="ECO:0000313" key="3">
    <source>
        <dbReference type="EMBL" id="SIS66919.1"/>
    </source>
</evidence>
<dbReference type="InterPro" id="IPR050325">
    <property type="entry name" value="Prot/Nucl_acid_deglycase"/>
</dbReference>
<dbReference type="STRING" id="484498.SAMN05421686_103181"/>
<evidence type="ECO:0000313" key="4">
    <source>
        <dbReference type="Proteomes" id="UP000185639"/>
    </source>
</evidence>
<evidence type="ECO:0000259" key="2">
    <source>
        <dbReference type="Pfam" id="PF01965"/>
    </source>
</evidence>
<name>A0A1N7KZ83_9GAMM</name>
<dbReference type="InterPro" id="IPR006287">
    <property type="entry name" value="DJ-1"/>
</dbReference>
<dbReference type="FunFam" id="3.40.50.880:FF:000015">
    <property type="entry name" value="Protein DJ-1 homolog C"/>
    <property type="match status" value="1"/>
</dbReference>
<sequence length="185" mass="19314">MNKKVLIGIADGTEELEAVTIIDVLRRAEVDVTVASVAPGHEVECSRGVRLVADKLIGECVAEDWDAIMVPGGMPGAQNLSDNEAFVSLLKQQHSSGKLIAAICAAPYVVLACHGLLEGKSATAYPGFREDLTTVGVMPSDEVVVIDGNIMTSQGPGSAMQFALALVTKLCGEEVSHQVADGLLV</sequence>
<dbReference type="RefSeq" id="WP_076514714.1">
    <property type="nucleotide sequence ID" value="NZ_CAJWBH010000002.1"/>
</dbReference>
<dbReference type="OrthoDB" id="9803764at2"/>
<dbReference type="InterPro" id="IPR002818">
    <property type="entry name" value="DJ-1/PfpI"/>
</dbReference>
<dbReference type="PANTHER" id="PTHR48094:SF12">
    <property type="entry name" value="PARKINSON DISEASE PROTEIN 7 HOMOLOG"/>
    <property type="match status" value="1"/>
</dbReference>
<dbReference type="GO" id="GO:0005737">
    <property type="term" value="C:cytoplasm"/>
    <property type="evidence" value="ECO:0007669"/>
    <property type="project" value="UniProtKB-ARBA"/>
</dbReference>
<keyword evidence="4" id="KW-1185">Reference proteome</keyword>
<dbReference type="Gene3D" id="3.40.50.880">
    <property type="match status" value="1"/>
</dbReference>
<feature type="domain" description="DJ-1/PfpI" evidence="2">
    <location>
        <begin position="3"/>
        <end position="168"/>
    </location>
</feature>
<keyword evidence="1" id="KW-0677">Repeat</keyword>
<dbReference type="GO" id="GO:1903189">
    <property type="term" value="P:glyoxal metabolic process"/>
    <property type="evidence" value="ECO:0007669"/>
    <property type="project" value="TreeGrafter"/>
</dbReference>
<protein>
    <submittedName>
        <fullName evidence="3">4-methyl-5(B-hydroxyethyl)-thiazole monophosphate biosynthesis</fullName>
    </submittedName>
</protein>
<accession>A0A1N7KZ83</accession>
<dbReference type="NCBIfam" id="TIGR01383">
    <property type="entry name" value="not_thiJ"/>
    <property type="match status" value="1"/>
</dbReference>
<dbReference type="CDD" id="cd03135">
    <property type="entry name" value="GATase1_DJ-1"/>
    <property type="match status" value="1"/>
</dbReference>
<gene>
    <name evidence="3" type="ORF">SAMN05421686_103181</name>
</gene>
<dbReference type="Proteomes" id="UP000185639">
    <property type="component" value="Unassembled WGS sequence"/>
</dbReference>
<reference evidence="4" key="1">
    <citation type="submission" date="2017-01" db="EMBL/GenBank/DDBJ databases">
        <authorList>
            <person name="Varghese N."/>
            <person name="Submissions S."/>
        </authorList>
    </citation>
    <scope>NUCLEOTIDE SEQUENCE [LARGE SCALE GENOMIC DNA]</scope>
    <source>
        <strain evidence="4">DSM 24913</strain>
    </source>
</reference>
<dbReference type="EMBL" id="FTOH01000003">
    <property type="protein sequence ID" value="SIS66919.1"/>
    <property type="molecule type" value="Genomic_DNA"/>
</dbReference>